<organism evidence="2 3">
    <name type="scientific">Rhizoctonia solani</name>
    <dbReference type="NCBI Taxonomy" id="456999"/>
    <lineage>
        <taxon>Eukaryota</taxon>
        <taxon>Fungi</taxon>
        <taxon>Dikarya</taxon>
        <taxon>Basidiomycota</taxon>
        <taxon>Agaricomycotina</taxon>
        <taxon>Agaricomycetes</taxon>
        <taxon>Cantharellales</taxon>
        <taxon>Ceratobasidiaceae</taxon>
        <taxon>Rhizoctonia</taxon>
    </lineage>
</organism>
<feature type="region of interest" description="Disordered" evidence="1">
    <location>
        <begin position="129"/>
        <end position="159"/>
    </location>
</feature>
<comment type="caution">
    <text evidence="2">The sequence shown here is derived from an EMBL/GenBank/DDBJ whole genome shotgun (WGS) entry which is preliminary data.</text>
</comment>
<name>A0A8H3AYC9_9AGAM</name>
<feature type="region of interest" description="Disordered" evidence="1">
    <location>
        <begin position="1"/>
        <end position="23"/>
    </location>
</feature>
<evidence type="ECO:0000313" key="3">
    <source>
        <dbReference type="Proteomes" id="UP000663846"/>
    </source>
</evidence>
<feature type="compositionally biased region" description="Polar residues" evidence="1">
    <location>
        <begin position="130"/>
        <end position="143"/>
    </location>
</feature>
<proteinExistence type="predicted"/>
<dbReference type="Proteomes" id="UP000663846">
    <property type="component" value="Unassembled WGS sequence"/>
</dbReference>
<evidence type="ECO:0000313" key="2">
    <source>
        <dbReference type="EMBL" id="CAE6443366.1"/>
    </source>
</evidence>
<dbReference type="PANTHER" id="PTHR40518">
    <property type="entry name" value="ACETOACETATE DECARBOXYLASE"/>
    <property type="match status" value="1"/>
</dbReference>
<evidence type="ECO:0000256" key="1">
    <source>
        <dbReference type="SAM" id="MobiDB-lite"/>
    </source>
</evidence>
<dbReference type="EMBL" id="CAJMWS010000425">
    <property type="protein sequence ID" value="CAE6443366.1"/>
    <property type="molecule type" value="Genomic_DNA"/>
</dbReference>
<sequence length="271" mass="30323">MSHDNTAIPCPIPTSQPIPDGTTESLPPWTLQAEAWWILPAIPLPWQVKELPKGALDTRESTKFHELQATFQGGLGTIQLIRYHSSPVGPYDELLYVPGQMNYKVGDSSLSGRRNWNIPKHLARFEFTPETPSDPLSPTTVSVYPSLSDSPTPDFSPDPMFRTRLVPSRYLPRFPLSLSRIPRAVLDSRVLQPPLTDPIGTEQWCMVNPGYNGQVQVMYPEPGLERGRYGDGVGFPDLQPMSIGLWWPQAEIHFPAPEILDPTSNESKKTK</sequence>
<dbReference type="PANTHER" id="PTHR40518:SF1">
    <property type="entry name" value="ACETOACETATE DECARBOXYLASE"/>
    <property type="match status" value="1"/>
</dbReference>
<gene>
    <name evidence="2" type="ORF">RDB_LOCUS133927</name>
</gene>
<dbReference type="InterPro" id="IPR023375">
    <property type="entry name" value="ADC_dom_sf"/>
</dbReference>
<dbReference type="SUPFAM" id="SSF160104">
    <property type="entry name" value="Acetoacetate decarboxylase-like"/>
    <property type="match status" value="1"/>
</dbReference>
<protein>
    <submittedName>
        <fullName evidence="2">Uncharacterized protein</fullName>
    </submittedName>
</protein>
<feature type="compositionally biased region" description="Low complexity" evidence="1">
    <location>
        <begin position="145"/>
        <end position="159"/>
    </location>
</feature>
<dbReference type="AlphaFoldDB" id="A0A8H3AYC9"/>
<reference evidence="2" key="1">
    <citation type="submission" date="2021-01" db="EMBL/GenBank/DDBJ databases">
        <authorList>
            <person name="Kaushik A."/>
        </authorList>
    </citation>
    <scope>NUCLEOTIDE SEQUENCE</scope>
    <source>
        <strain evidence="2">AG1-1C</strain>
    </source>
</reference>
<accession>A0A8H3AYC9</accession>